<evidence type="ECO:0000256" key="1">
    <source>
        <dbReference type="SAM" id="Phobius"/>
    </source>
</evidence>
<feature type="transmembrane region" description="Helical" evidence="1">
    <location>
        <begin position="104"/>
        <end position="126"/>
    </location>
</feature>
<feature type="transmembrane region" description="Helical" evidence="1">
    <location>
        <begin position="6"/>
        <end position="31"/>
    </location>
</feature>
<name>A0A511YTY7_9CELL</name>
<dbReference type="Proteomes" id="UP000321484">
    <property type="component" value="Unassembled WGS sequence"/>
</dbReference>
<reference evidence="2 3" key="1">
    <citation type="submission" date="2019-07" db="EMBL/GenBank/DDBJ databases">
        <title>Whole genome shotgun sequence of Actinotalea fermentans NBRC 105374.</title>
        <authorList>
            <person name="Hosoyama A."/>
            <person name="Uohara A."/>
            <person name="Ohji S."/>
            <person name="Ichikawa N."/>
        </authorList>
    </citation>
    <scope>NUCLEOTIDE SEQUENCE [LARGE SCALE GENOMIC DNA]</scope>
    <source>
        <strain evidence="2 3">NBRC 105374</strain>
    </source>
</reference>
<gene>
    <name evidence="2" type="ORF">AFE02nite_03890</name>
</gene>
<keyword evidence="1" id="KW-1133">Transmembrane helix</keyword>
<protein>
    <recommendedName>
        <fullName evidence="4">Integral membrane protein</fullName>
    </recommendedName>
</protein>
<feature type="transmembrane region" description="Helical" evidence="1">
    <location>
        <begin position="75"/>
        <end position="97"/>
    </location>
</feature>
<keyword evidence="1" id="KW-0472">Membrane</keyword>
<dbReference type="AlphaFoldDB" id="A0A511YTY7"/>
<evidence type="ECO:0000313" key="3">
    <source>
        <dbReference type="Proteomes" id="UP000321484"/>
    </source>
</evidence>
<keyword evidence="1" id="KW-0812">Transmembrane</keyword>
<accession>A0A511YTY7</accession>
<feature type="transmembrane region" description="Helical" evidence="1">
    <location>
        <begin position="43"/>
        <end position="63"/>
    </location>
</feature>
<evidence type="ECO:0000313" key="2">
    <source>
        <dbReference type="EMBL" id="GEN78655.1"/>
    </source>
</evidence>
<dbReference type="EMBL" id="BJYK01000001">
    <property type="protein sequence ID" value="GEN78655.1"/>
    <property type="molecule type" value="Genomic_DNA"/>
</dbReference>
<organism evidence="2 3">
    <name type="scientific">Actinotalea fermentans</name>
    <dbReference type="NCBI Taxonomy" id="43671"/>
    <lineage>
        <taxon>Bacteria</taxon>
        <taxon>Bacillati</taxon>
        <taxon>Actinomycetota</taxon>
        <taxon>Actinomycetes</taxon>
        <taxon>Micrococcales</taxon>
        <taxon>Cellulomonadaceae</taxon>
        <taxon>Actinotalea</taxon>
    </lineage>
</organism>
<sequence>MLPSRILGAVWTPLAWAVAVGALALGAWAGWRAVVDRPVILRQLIAGGVVEALMLVEVVVAVVKGATGDGPADPWTFWGYLLTTLVVLPVAAAWSFAERTRWSSVVLLVASLTVAFLHVRLVQVWVG</sequence>
<comment type="caution">
    <text evidence="2">The sequence shown here is derived from an EMBL/GenBank/DDBJ whole genome shotgun (WGS) entry which is preliminary data.</text>
</comment>
<proteinExistence type="predicted"/>
<keyword evidence="3" id="KW-1185">Reference proteome</keyword>
<evidence type="ECO:0008006" key="4">
    <source>
        <dbReference type="Google" id="ProtNLM"/>
    </source>
</evidence>